<proteinExistence type="inferred from homology"/>
<keyword evidence="2" id="KW-0560">Oxidoreductase</keyword>
<keyword evidence="2" id="KW-0503">Monooxygenase</keyword>
<dbReference type="InterPro" id="IPR001128">
    <property type="entry name" value="Cyt_P450"/>
</dbReference>
<accession>A0ABW3W7C9</accession>
<evidence type="ECO:0000256" key="1">
    <source>
        <dbReference type="ARBA" id="ARBA00010617"/>
    </source>
</evidence>
<dbReference type="Gene3D" id="1.10.630.10">
    <property type="entry name" value="Cytochrome P450"/>
    <property type="match status" value="1"/>
</dbReference>
<dbReference type="PRINTS" id="PR00359">
    <property type="entry name" value="BP450"/>
</dbReference>
<name>A0ABW3W7C9_9ACTN</name>
<dbReference type="InterPro" id="IPR017972">
    <property type="entry name" value="Cyt_P450_CS"/>
</dbReference>
<dbReference type="EMBL" id="JBHTLX010000024">
    <property type="protein sequence ID" value="MFD1250433.1"/>
    <property type="molecule type" value="Genomic_DNA"/>
</dbReference>
<dbReference type="PANTHER" id="PTHR46696">
    <property type="entry name" value="P450, PUTATIVE (EUROFUNG)-RELATED"/>
    <property type="match status" value="1"/>
</dbReference>
<organism evidence="3 4">
    <name type="scientific">Nocardioides ginsengisoli</name>
    <dbReference type="NCBI Taxonomy" id="363868"/>
    <lineage>
        <taxon>Bacteria</taxon>
        <taxon>Bacillati</taxon>
        <taxon>Actinomycetota</taxon>
        <taxon>Actinomycetes</taxon>
        <taxon>Propionibacteriales</taxon>
        <taxon>Nocardioidaceae</taxon>
        <taxon>Nocardioides</taxon>
    </lineage>
</organism>
<evidence type="ECO:0000313" key="3">
    <source>
        <dbReference type="EMBL" id="MFD1250433.1"/>
    </source>
</evidence>
<dbReference type="Proteomes" id="UP001597229">
    <property type="component" value="Unassembled WGS sequence"/>
</dbReference>
<evidence type="ECO:0000313" key="4">
    <source>
        <dbReference type="Proteomes" id="UP001597229"/>
    </source>
</evidence>
<sequence>MSAELSHGYRPGGGTAWRDPWTSYAWLRDHDPVHHVTPSRRPGDDYYVLSRHADVLAAAVDVATYSSTGGLTVEYDELERIGLVDNPPFVMTDPPVHTTFRKLVARGFTPRQVRDLEPVVRAFVVERLEGLRAAGGGDIVAELFKPLPSLVVGHYLGVPAADQPRFDDWSGAIVAANVAGEGEAAAVGAAGATMELMGYFSELVERRRREPGDDTVSQLVQADVELLEILAFVFTMVAGGNDTSTGALGGAVQLLADRPDQRALLAASPALVPDAVDEFLRLTSPVQGLARTTTREVALHDRVIPAGRKVLLLYGAGNRDPRTYGPDADALDVRRRPSQILSFSQGHHHCLGAAAARLQIGIALTELITRIPDFAVDADAVTWAPGAYVRRPLSMPLEVLA</sequence>
<comment type="caution">
    <text evidence="3">The sequence shown here is derived from an EMBL/GenBank/DDBJ whole genome shotgun (WGS) entry which is preliminary data.</text>
</comment>
<dbReference type="RefSeq" id="WP_367919096.1">
    <property type="nucleotide sequence ID" value="NZ_BAABAC010000018.1"/>
</dbReference>
<reference evidence="4" key="1">
    <citation type="journal article" date="2019" name="Int. J. Syst. Evol. Microbiol.">
        <title>The Global Catalogue of Microorganisms (GCM) 10K type strain sequencing project: providing services to taxonomists for standard genome sequencing and annotation.</title>
        <authorList>
            <consortium name="The Broad Institute Genomics Platform"/>
            <consortium name="The Broad Institute Genome Sequencing Center for Infectious Disease"/>
            <person name="Wu L."/>
            <person name="Ma J."/>
        </authorList>
    </citation>
    <scope>NUCLEOTIDE SEQUENCE [LARGE SCALE GENOMIC DNA]</scope>
    <source>
        <strain evidence="4">CCUG 52478</strain>
    </source>
</reference>
<dbReference type="PANTHER" id="PTHR46696:SF4">
    <property type="entry name" value="BIOTIN BIOSYNTHESIS CYTOCHROME P450"/>
    <property type="match status" value="1"/>
</dbReference>
<dbReference type="InterPro" id="IPR036396">
    <property type="entry name" value="Cyt_P450_sf"/>
</dbReference>
<gene>
    <name evidence="3" type="ORF">ACFQ3F_21760</name>
</gene>
<evidence type="ECO:0000256" key="2">
    <source>
        <dbReference type="RuleBase" id="RU000461"/>
    </source>
</evidence>
<protein>
    <submittedName>
        <fullName evidence="3">Cytochrome P450</fullName>
    </submittedName>
</protein>
<keyword evidence="2" id="KW-0349">Heme</keyword>
<keyword evidence="4" id="KW-1185">Reference proteome</keyword>
<dbReference type="Pfam" id="PF00067">
    <property type="entry name" value="p450"/>
    <property type="match status" value="1"/>
</dbReference>
<dbReference type="InterPro" id="IPR002397">
    <property type="entry name" value="Cyt_P450_B"/>
</dbReference>
<keyword evidence="2" id="KW-0479">Metal-binding</keyword>
<dbReference type="PROSITE" id="PS00086">
    <property type="entry name" value="CYTOCHROME_P450"/>
    <property type="match status" value="1"/>
</dbReference>
<dbReference type="SUPFAM" id="SSF48264">
    <property type="entry name" value="Cytochrome P450"/>
    <property type="match status" value="1"/>
</dbReference>
<comment type="similarity">
    <text evidence="1 2">Belongs to the cytochrome P450 family.</text>
</comment>
<keyword evidence="2" id="KW-0408">Iron</keyword>